<feature type="compositionally biased region" description="Low complexity" evidence="7">
    <location>
        <begin position="705"/>
        <end position="717"/>
    </location>
</feature>
<evidence type="ECO:0000256" key="1">
    <source>
        <dbReference type="ARBA" id="ARBA00004496"/>
    </source>
</evidence>
<dbReference type="SUPFAM" id="SSF54518">
    <property type="entry name" value="Tubby C-terminal domain-like"/>
    <property type="match status" value="1"/>
</dbReference>
<feature type="compositionally biased region" description="Basic residues" evidence="7">
    <location>
        <begin position="718"/>
        <end position="727"/>
    </location>
</feature>
<evidence type="ECO:0000256" key="3">
    <source>
        <dbReference type="ARBA" id="ARBA00022490"/>
    </source>
</evidence>
<evidence type="ECO:0000256" key="4">
    <source>
        <dbReference type="ARBA" id="ARBA00022574"/>
    </source>
</evidence>
<feature type="repeat" description="WD" evidence="6">
    <location>
        <begin position="81"/>
        <end position="112"/>
    </location>
</feature>
<evidence type="ECO:0000256" key="2">
    <source>
        <dbReference type="ARBA" id="ARBA00007129"/>
    </source>
</evidence>
<dbReference type="GO" id="GO:0005737">
    <property type="term" value="C:cytoplasm"/>
    <property type="evidence" value="ECO:0007669"/>
    <property type="project" value="UniProtKB-SubCell"/>
</dbReference>
<dbReference type="Pfam" id="PF24797">
    <property type="entry name" value="Beta-prop_WDR35_TULP_N"/>
    <property type="match status" value="1"/>
</dbReference>
<dbReference type="InterPro" id="IPR025659">
    <property type="entry name" value="Tubby-like_C"/>
</dbReference>
<feature type="domain" description="SOCS box" evidence="8">
    <location>
        <begin position="347"/>
        <end position="383"/>
    </location>
</feature>
<reference evidence="9" key="1">
    <citation type="submission" date="2015-12" db="EMBL/GenBank/DDBJ databases">
        <title>De novo transcriptome assembly of four potential Pierce s Disease insect vectors from Arizona vineyards.</title>
        <authorList>
            <person name="Tassone E.E."/>
        </authorList>
    </citation>
    <scope>NUCLEOTIDE SEQUENCE</scope>
</reference>
<evidence type="ECO:0000259" key="8">
    <source>
        <dbReference type="PROSITE" id="PS50225"/>
    </source>
</evidence>
<gene>
    <name evidence="9" type="ORF">g.14411</name>
</gene>
<protein>
    <recommendedName>
        <fullName evidence="8">SOCS box domain-containing protein</fullName>
    </recommendedName>
</protein>
<dbReference type="Gene3D" id="3.20.90.10">
    <property type="entry name" value="Tubby Protein, Chain A"/>
    <property type="match status" value="1"/>
</dbReference>
<dbReference type="AlphaFoldDB" id="A0A1B6E6Z1"/>
<organism evidence="9">
    <name type="scientific">Clastoptera arizonana</name>
    <name type="common">Arizona spittle bug</name>
    <dbReference type="NCBI Taxonomy" id="38151"/>
    <lineage>
        <taxon>Eukaryota</taxon>
        <taxon>Metazoa</taxon>
        <taxon>Ecdysozoa</taxon>
        <taxon>Arthropoda</taxon>
        <taxon>Hexapoda</taxon>
        <taxon>Insecta</taxon>
        <taxon>Pterygota</taxon>
        <taxon>Neoptera</taxon>
        <taxon>Paraneoptera</taxon>
        <taxon>Hemiptera</taxon>
        <taxon>Auchenorrhyncha</taxon>
        <taxon>Cercopoidea</taxon>
        <taxon>Clastopteridae</taxon>
        <taxon>Clastoptera</taxon>
    </lineage>
</organism>
<dbReference type="Pfam" id="PF01167">
    <property type="entry name" value="Tub"/>
    <property type="match status" value="1"/>
</dbReference>
<keyword evidence="3" id="KW-0963">Cytoplasm</keyword>
<dbReference type="PANTHER" id="PTHR16517">
    <property type="entry name" value="TUBBY-RELATED"/>
    <property type="match status" value="1"/>
</dbReference>
<evidence type="ECO:0000256" key="5">
    <source>
        <dbReference type="ARBA" id="ARBA00022737"/>
    </source>
</evidence>
<sequence>MHLHFEKNTNTKCDCMILSLSWMGKVPDELPEDEGWKLNRTNYYQEGWLATGNVRGIVGVTFTTSHCNKTLDCPPRTNYNLRGHRSEVILVKWNEPYQKLASCDSSGVIFVWIKYEGRWSIELINDRNTRVTYFSWSHDGRMALICYQDGFVLVGSVAGQRYWSSMLNLDCTITCGIWTPDDQQVYFGTSNGQLVVMDVHGAMVAQVDLSSPLSINTMAWSCEKFKMEEGDDTSDTSRYVLAVSIENGCIFLLKQHDDVSPVRIQAGLCPLCLEWSNSRELLCVAGTVPNTEYVNMVKVYTHTGILLYTAIIPYAQLPVTALTWGHNDKRLFVATGSIVHMAWVSMRIASLQLLCSIQVYNRLQGGLKEVATLPLPDRMQQLVAKLFCHSIRCSVPEGSSVREFVSRAPKVRLHCTMLRHDEDIAANCYTLYLEYLGGLVPLLKGKRTSKLKPEFVIFDPQVDVTNFLSDKIFINGYTSEKEDSENEESWGSPRFPRRQKVKFQSQQPIYADTLPEGSRLAEVTSNIWGTKFRIHGVSQNLPTNLGQITYKTSLLHLQPRQMTLQMAGEGPSDTVVPQGIFSEDEEEGGEALGVPIAPLTRTRCHRSKTTRNECFMTRSSFRDCECGEVGEESLSGGDKARRGVVRSCSVGYLDLVESGASNNRLVLVRQAKPPRLTHCGKSRSLDSSDMRLGLVDVSRPIVFTSPHPRSQPSSPAPSKKKRNLSASPIRKRLLNSPLLNRKFRTKRPDNDYQDLESFQKAQLRNKIEISVKRREFIMHNKAPMWNENSQVYQLDFGGRVTQESAKNFQVEFRGKQVMQFGRIDGNAYTLDFQYPFSAVQAFAVALANVTQRLK</sequence>
<keyword evidence="5" id="KW-0677">Repeat</keyword>
<evidence type="ECO:0000256" key="6">
    <source>
        <dbReference type="PROSITE-ProRule" id="PRU00221"/>
    </source>
</evidence>
<dbReference type="InterPro" id="IPR000007">
    <property type="entry name" value="Tubby_C"/>
</dbReference>
<comment type="subcellular location">
    <subcellularLocation>
        <location evidence="1">Cytoplasm</location>
    </subcellularLocation>
</comment>
<dbReference type="PANTHER" id="PTHR16517:SF2">
    <property type="entry name" value="TUBBY-RELATED PROTEIN 4"/>
    <property type="match status" value="1"/>
</dbReference>
<comment type="similarity">
    <text evidence="2">Belongs to the TUB family.</text>
</comment>
<dbReference type="PROSITE" id="PS50225">
    <property type="entry name" value="SOCS"/>
    <property type="match status" value="1"/>
</dbReference>
<proteinExistence type="inferred from homology"/>
<dbReference type="EMBL" id="GEDC01003595">
    <property type="protein sequence ID" value="JAS33703.1"/>
    <property type="molecule type" value="Transcribed_RNA"/>
</dbReference>
<evidence type="ECO:0000256" key="7">
    <source>
        <dbReference type="SAM" id="MobiDB-lite"/>
    </source>
</evidence>
<evidence type="ECO:0000313" key="9">
    <source>
        <dbReference type="EMBL" id="JAS33703.1"/>
    </source>
</evidence>
<name>A0A1B6E6Z1_9HEMI</name>
<dbReference type="PROSITE" id="PS50082">
    <property type="entry name" value="WD_REPEATS_2"/>
    <property type="match status" value="1"/>
</dbReference>
<dbReference type="SUPFAM" id="SSF82171">
    <property type="entry name" value="DPP6 N-terminal domain-like"/>
    <property type="match status" value="1"/>
</dbReference>
<dbReference type="InterPro" id="IPR056159">
    <property type="entry name" value="Beta-prop_IFT121_TULP_N"/>
</dbReference>
<accession>A0A1B6E6Z1</accession>
<dbReference type="InterPro" id="IPR001496">
    <property type="entry name" value="SOCS_box"/>
</dbReference>
<feature type="region of interest" description="Disordered" evidence="7">
    <location>
        <begin position="702"/>
        <end position="727"/>
    </location>
</feature>
<dbReference type="InterPro" id="IPR015943">
    <property type="entry name" value="WD40/YVTN_repeat-like_dom_sf"/>
</dbReference>
<keyword evidence="4 6" id="KW-0853">WD repeat</keyword>
<dbReference type="Gene3D" id="2.130.10.10">
    <property type="entry name" value="YVTN repeat-like/Quinoprotein amine dehydrogenase"/>
    <property type="match status" value="2"/>
</dbReference>
<dbReference type="InterPro" id="IPR001680">
    <property type="entry name" value="WD40_rpt"/>
</dbReference>